<dbReference type="EMBL" id="AP021861">
    <property type="protein sequence ID" value="BBO36142.1"/>
    <property type="molecule type" value="Genomic_DNA"/>
</dbReference>
<organism evidence="2 3">
    <name type="scientific">Lacipirellula parvula</name>
    <dbReference type="NCBI Taxonomy" id="2650471"/>
    <lineage>
        <taxon>Bacteria</taxon>
        <taxon>Pseudomonadati</taxon>
        <taxon>Planctomycetota</taxon>
        <taxon>Planctomycetia</taxon>
        <taxon>Pirellulales</taxon>
        <taxon>Lacipirellulaceae</taxon>
        <taxon>Lacipirellula</taxon>
    </lineage>
</organism>
<dbReference type="InterPro" id="IPR001041">
    <property type="entry name" value="2Fe-2S_ferredoxin-type"/>
</dbReference>
<evidence type="ECO:0000259" key="1">
    <source>
        <dbReference type="PROSITE" id="PS51085"/>
    </source>
</evidence>
<dbReference type="InterPro" id="IPR036010">
    <property type="entry name" value="2Fe-2S_ferredoxin-like_sf"/>
</dbReference>
<keyword evidence="3" id="KW-1185">Reference proteome</keyword>
<protein>
    <submittedName>
        <fullName evidence="2">Ferredoxin</fullName>
    </submittedName>
</protein>
<feature type="domain" description="2Fe-2S ferredoxin-type" evidence="1">
    <location>
        <begin position="2"/>
        <end position="120"/>
    </location>
</feature>
<dbReference type="CDD" id="cd00207">
    <property type="entry name" value="fer2"/>
    <property type="match status" value="1"/>
</dbReference>
<dbReference type="KEGG" id="lpav:PLANPX_5754"/>
<reference evidence="3" key="1">
    <citation type="submission" date="2019-10" db="EMBL/GenBank/DDBJ databases">
        <title>Lacipirellula parvula gen. nov., sp. nov., representing a lineage of planctomycetes widespread in freshwater anoxic habitats, and description of the family Lacipirellulaceae.</title>
        <authorList>
            <person name="Dedysh S.N."/>
            <person name="Kulichevskaya I.S."/>
            <person name="Beletsky A.V."/>
            <person name="Rakitin A.L."/>
            <person name="Mardanov A.V."/>
            <person name="Ivanova A.A."/>
            <person name="Saltykova V.X."/>
            <person name="Rijpstra W.I.C."/>
            <person name="Sinninghe Damste J.S."/>
            <person name="Ravin N.V."/>
        </authorList>
    </citation>
    <scope>NUCLEOTIDE SEQUENCE [LARGE SCALE GENOMIC DNA]</scope>
    <source>
        <strain evidence="3">PX69</strain>
    </source>
</reference>
<name>A0A5K7XJ89_9BACT</name>
<dbReference type="Gene3D" id="3.10.20.30">
    <property type="match status" value="1"/>
</dbReference>
<dbReference type="RefSeq" id="WP_152101373.1">
    <property type="nucleotide sequence ID" value="NZ_AP021861.1"/>
</dbReference>
<proteinExistence type="predicted"/>
<dbReference type="SUPFAM" id="SSF54292">
    <property type="entry name" value="2Fe-2S ferredoxin-like"/>
    <property type="match status" value="1"/>
</dbReference>
<evidence type="ECO:0000313" key="2">
    <source>
        <dbReference type="EMBL" id="BBO36142.1"/>
    </source>
</evidence>
<dbReference type="AlphaFoldDB" id="A0A5K7XJ89"/>
<dbReference type="GO" id="GO:0051536">
    <property type="term" value="F:iron-sulfur cluster binding"/>
    <property type="evidence" value="ECO:0007669"/>
    <property type="project" value="InterPro"/>
</dbReference>
<sequence length="129" mass="14226">MPIIKFIKEKKEIEVPRGANLRKSAIEAGINLYQGINGFGATINQYVNCHGLGQCGMCRVLITKGMENTSPMGSMEKFKFRVPVPDPMAALAYVGNEQTMRLACYTEVNGDVEVQTGPEIDLFGENFFS</sequence>
<dbReference type="PROSITE" id="PS51085">
    <property type="entry name" value="2FE2S_FER_2"/>
    <property type="match status" value="1"/>
</dbReference>
<accession>A0A5K7XJ89</accession>
<gene>
    <name evidence="2" type="ORF">PLANPX_5754</name>
</gene>
<evidence type="ECO:0000313" key="3">
    <source>
        <dbReference type="Proteomes" id="UP000326837"/>
    </source>
</evidence>
<dbReference type="Proteomes" id="UP000326837">
    <property type="component" value="Chromosome"/>
</dbReference>
<dbReference type="InterPro" id="IPR012675">
    <property type="entry name" value="Beta-grasp_dom_sf"/>
</dbReference>